<gene>
    <name evidence="2" type="ORF">ElyMa_001768400</name>
</gene>
<evidence type="ECO:0000313" key="2">
    <source>
        <dbReference type="EMBL" id="GFR58457.1"/>
    </source>
</evidence>
<organism evidence="2 3">
    <name type="scientific">Elysia marginata</name>
    <dbReference type="NCBI Taxonomy" id="1093978"/>
    <lineage>
        <taxon>Eukaryota</taxon>
        <taxon>Metazoa</taxon>
        <taxon>Spiralia</taxon>
        <taxon>Lophotrochozoa</taxon>
        <taxon>Mollusca</taxon>
        <taxon>Gastropoda</taxon>
        <taxon>Heterobranchia</taxon>
        <taxon>Euthyneura</taxon>
        <taxon>Panpulmonata</taxon>
        <taxon>Sacoglossa</taxon>
        <taxon>Placobranchoidea</taxon>
        <taxon>Plakobranchidae</taxon>
        <taxon>Elysia</taxon>
    </lineage>
</organism>
<feature type="compositionally biased region" description="Polar residues" evidence="1">
    <location>
        <begin position="46"/>
        <end position="57"/>
    </location>
</feature>
<sequence length="96" mass="9932">VLDVGPYSKSQSDDKPVKGDVYSVPYIYSSGDKANGNATTALSGSIATSPAETTPANSVPREATVTSSGEMVEVTDGFAYATVGEPQVLDDMVVRL</sequence>
<keyword evidence="3" id="KW-1185">Reference proteome</keyword>
<comment type="caution">
    <text evidence="2">The sequence shown here is derived from an EMBL/GenBank/DDBJ whole genome shotgun (WGS) entry which is preliminary data.</text>
</comment>
<dbReference type="Proteomes" id="UP000762676">
    <property type="component" value="Unassembled WGS sequence"/>
</dbReference>
<feature type="non-terminal residue" evidence="2">
    <location>
        <position position="1"/>
    </location>
</feature>
<evidence type="ECO:0000313" key="3">
    <source>
        <dbReference type="Proteomes" id="UP000762676"/>
    </source>
</evidence>
<reference evidence="2 3" key="1">
    <citation type="journal article" date="2021" name="Elife">
        <title>Chloroplast acquisition without the gene transfer in kleptoplastic sea slugs, Plakobranchus ocellatus.</title>
        <authorList>
            <person name="Maeda T."/>
            <person name="Takahashi S."/>
            <person name="Yoshida T."/>
            <person name="Shimamura S."/>
            <person name="Takaki Y."/>
            <person name="Nagai Y."/>
            <person name="Toyoda A."/>
            <person name="Suzuki Y."/>
            <person name="Arimoto A."/>
            <person name="Ishii H."/>
            <person name="Satoh N."/>
            <person name="Nishiyama T."/>
            <person name="Hasebe M."/>
            <person name="Maruyama T."/>
            <person name="Minagawa J."/>
            <person name="Obokata J."/>
            <person name="Shigenobu S."/>
        </authorList>
    </citation>
    <scope>NUCLEOTIDE SEQUENCE [LARGE SCALE GENOMIC DNA]</scope>
</reference>
<dbReference type="EMBL" id="BMAT01003605">
    <property type="protein sequence ID" value="GFR58457.1"/>
    <property type="molecule type" value="Genomic_DNA"/>
</dbReference>
<name>A0AAV4ECP5_9GAST</name>
<proteinExistence type="predicted"/>
<accession>A0AAV4ECP5</accession>
<dbReference type="AlphaFoldDB" id="A0AAV4ECP5"/>
<protein>
    <submittedName>
        <fullName evidence="2">Uncharacterized protein</fullName>
    </submittedName>
</protein>
<evidence type="ECO:0000256" key="1">
    <source>
        <dbReference type="SAM" id="MobiDB-lite"/>
    </source>
</evidence>
<feature type="region of interest" description="Disordered" evidence="1">
    <location>
        <begin position="46"/>
        <end position="68"/>
    </location>
</feature>